<dbReference type="GO" id="GO:0003729">
    <property type="term" value="F:mRNA binding"/>
    <property type="evidence" value="ECO:0007669"/>
    <property type="project" value="InterPro"/>
</dbReference>
<dbReference type="InterPro" id="IPR038570">
    <property type="entry name" value="HicA_sf"/>
</dbReference>
<keyword evidence="3" id="KW-0255">Endonuclease</keyword>
<keyword evidence="2" id="KW-0540">Nuclease</keyword>
<keyword evidence="4" id="KW-0378">Hydrolase</keyword>
<dbReference type="OrthoDB" id="7619at2157"/>
<dbReference type="Pfam" id="PF07927">
    <property type="entry name" value="HicA_toxin"/>
    <property type="match status" value="1"/>
</dbReference>
<dbReference type="SUPFAM" id="SSF54786">
    <property type="entry name" value="YcfA/nrd intein domain"/>
    <property type="match status" value="1"/>
</dbReference>
<evidence type="ECO:0000313" key="8">
    <source>
        <dbReference type="Proteomes" id="UP000006565"/>
    </source>
</evidence>
<evidence type="ECO:0000256" key="6">
    <source>
        <dbReference type="ARBA" id="ARBA00023016"/>
    </source>
</evidence>
<dbReference type="KEGG" id="mpi:Mpet_1168"/>
<dbReference type="eggNOG" id="arCOG03086">
    <property type="taxonomic scope" value="Archaea"/>
</dbReference>
<sequence>MPKLPVLSHLEVVKALNKIGYNIGHQTCSYVILRQDTEPYRRLTIPNHKEISKGTINSIIRQAGLTRDEFIELLYPSPLLRYCRRPKGCRPFETPGDLRSPFVKISF</sequence>
<evidence type="ECO:0000256" key="3">
    <source>
        <dbReference type="ARBA" id="ARBA00022759"/>
    </source>
</evidence>
<dbReference type="HOGENOM" id="CLU_164851_6_4_2"/>
<accession>E1RD32</accession>
<organism evidence="7 8">
    <name type="scientific">Methanolacinia petrolearia (strain DSM 11571 / OCM 486 / SEBR 4847)</name>
    <name type="common">Methanoplanus petrolearius</name>
    <dbReference type="NCBI Taxonomy" id="679926"/>
    <lineage>
        <taxon>Archaea</taxon>
        <taxon>Methanobacteriati</taxon>
        <taxon>Methanobacteriota</taxon>
        <taxon>Stenosarchaea group</taxon>
        <taxon>Methanomicrobia</taxon>
        <taxon>Methanomicrobiales</taxon>
        <taxon>Methanomicrobiaceae</taxon>
        <taxon>Methanolacinia</taxon>
    </lineage>
</organism>
<dbReference type="EMBL" id="CP002117">
    <property type="protein sequence ID" value="ADN35932.1"/>
    <property type="molecule type" value="Genomic_DNA"/>
</dbReference>
<name>E1RD32_METP4</name>
<protein>
    <submittedName>
        <fullName evidence="7">YcfA family protein</fullName>
    </submittedName>
</protein>
<evidence type="ECO:0000256" key="1">
    <source>
        <dbReference type="ARBA" id="ARBA00022649"/>
    </source>
</evidence>
<keyword evidence="6" id="KW-0346">Stress response</keyword>
<dbReference type="RefSeq" id="WP_013329110.1">
    <property type="nucleotide sequence ID" value="NC_014507.1"/>
</dbReference>
<dbReference type="Gene3D" id="3.30.920.30">
    <property type="entry name" value="Hypothetical protein"/>
    <property type="match status" value="1"/>
</dbReference>
<dbReference type="GO" id="GO:0004519">
    <property type="term" value="F:endonuclease activity"/>
    <property type="evidence" value="ECO:0007669"/>
    <property type="project" value="UniProtKB-KW"/>
</dbReference>
<dbReference type="InterPro" id="IPR012933">
    <property type="entry name" value="HicA_mRNA_interferase"/>
</dbReference>
<keyword evidence="8" id="KW-1185">Reference proteome</keyword>
<gene>
    <name evidence="7" type="ordered locus">Mpet_1168</name>
</gene>
<dbReference type="AlphaFoldDB" id="E1RD32"/>
<dbReference type="GO" id="GO:0016787">
    <property type="term" value="F:hydrolase activity"/>
    <property type="evidence" value="ECO:0007669"/>
    <property type="project" value="UniProtKB-KW"/>
</dbReference>
<dbReference type="GeneID" id="32160204"/>
<evidence type="ECO:0000313" key="7">
    <source>
        <dbReference type="EMBL" id="ADN35932.1"/>
    </source>
</evidence>
<dbReference type="Proteomes" id="UP000006565">
    <property type="component" value="Chromosome"/>
</dbReference>
<dbReference type="STRING" id="679926.Mpet_1168"/>
<evidence type="ECO:0000256" key="5">
    <source>
        <dbReference type="ARBA" id="ARBA00022884"/>
    </source>
</evidence>
<proteinExistence type="predicted"/>
<keyword evidence="1" id="KW-1277">Toxin-antitoxin system</keyword>
<evidence type="ECO:0000256" key="2">
    <source>
        <dbReference type="ARBA" id="ARBA00022722"/>
    </source>
</evidence>
<keyword evidence="5" id="KW-0694">RNA-binding</keyword>
<evidence type="ECO:0000256" key="4">
    <source>
        <dbReference type="ARBA" id="ARBA00022801"/>
    </source>
</evidence>
<reference evidence="7 8" key="1">
    <citation type="journal article" date="2010" name="Stand. Genomic Sci.">
        <title>Complete genome sequence of Methanoplanus petrolearius type strain (SEBR 4847).</title>
        <authorList>
            <person name="Brambilla E."/>
            <person name="Djao O.D."/>
            <person name="Daligault H."/>
            <person name="Lapidus A."/>
            <person name="Lucas S."/>
            <person name="Hammon N."/>
            <person name="Nolan M."/>
            <person name="Tice H."/>
            <person name="Cheng J.F."/>
            <person name="Han C."/>
            <person name="Tapia R."/>
            <person name="Goodwin L."/>
            <person name="Pitluck S."/>
            <person name="Liolios K."/>
            <person name="Ivanova N."/>
            <person name="Mavromatis K."/>
            <person name="Mikhailova N."/>
            <person name="Pati A."/>
            <person name="Chen A."/>
            <person name="Palaniappan K."/>
            <person name="Land M."/>
            <person name="Hauser L."/>
            <person name="Chang Y.J."/>
            <person name="Jeffries C.D."/>
            <person name="Rohde M."/>
            <person name="Spring S."/>
            <person name="Sikorski J."/>
            <person name="Goker M."/>
            <person name="Woyke T."/>
            <person name="Bristow J."/>
            <person name="Eisen J.A."/>
            <person name="Markowitz V."/>
            <person name="Hugenholtz P."/>
            <person name="Kyrpides N.C."/>
            <person name="Klenk H.P."/>
        </authorList>
    </citation>
    <scope>NUCLEOTIDE SEQUENCE [LARGE SCALE GENOMIC DNA]</scope>
    <source>
        <strain evidence="8">DSM 11571 / OCM 486 / SEBR 4847</strain>
    </source>
</reference>